<dbReference type="PANTHER" id="PTHR43767:SF1">
    <property type="entry name" value="NONRIBOSOMAL PEPTIDE SYNTHASE PES1 (EUROFUNG)-RELATED"/>
    <property type="match status" value="1"/>
</dbReference>
<dbReference type="Proteomes" id="UP001183794">
    <property type="component" value="Unassembled WGS sequence"/>
</dbReference>
<dbReference type="Pfam" id="PF13193">
    <property type="entry name" value="AMP-binding_C"/>
    <property type="match status" value="1"/>
</dbReference>
<feature type="domain" description="AMP-dependent synthetase/ligase" evidence="1">
    <location>
        <begin position="47"/>
        <end position="440"/>
    </location>
</feature>
<proteinExistence type="predicted"/>
<reference evidence="3 4" key="1">
    <citation type="submission" date="2023-07" db="EMBL/GenBank/DDBJ databases">
        <title>Sequencing the genomes of 1000 actinobacteria strains.</title>
        <authorList>
            <person name="Klenk H.-P."/>
        </authorList>
    </citation>
    <scope>NUCLEOTIDE SEQUENCE [LARGE SCALE GENOMIC DNA]</scope>
    <source>
        <strain evidence="3 4">DSM 22966</strain>
    </source>
</reference>
<dbReference type="Gene3D" id="3.30.300.30">
    <property type="match status" value="1"/>
</dbReference>
<evidence type="ECO:0000313" key="4">
    <source>
        <dbReference type="Proteomes" id="UP001183794"/>
    </source>
</evidence>
<dbReference type="Gene3D" id="3.40.50.12780">
    <property type="entry name" value="N-terminal domain of ligase-like"/>
    <property type="match status" value="1"/>
</dbReference>
<dbReference type="GO" id="GO:0016874">
    <property type="term" value="F:ligase activity"/>
    <property type="evidence" value="ECO:0007669"/>
    <property type="project" value="UniProtKB-KW"/>
</dbReference>
<keyword evidence="3" id="KW-0436">Ligase</keyword>
<comment type="caution">
    <text evidence="3">The sequence shown here is derived from an EMBL/GenBank/DDBJ whole genome shotgun (WGS) entry which is preliminary data.</text>
</comment>
<gene>
    <name evidence="3" type="ORF">J2S62_002642</name>
</gene>
<dbReference type="EMBL" id="JAVDYJ010000001">
    <property type="protein sequence ID" value="MDR7348385.1"/>
    <property type="molecule type" value="Genomic_DNA"/>
</dbReference>
<dbReference type="SUPFAM" id="SSF56801">
    <property type="entry name" value="Acetyl-CoA synthetase-like"/>
    <property type="match status" value="1"/>
</dbReference>
<dbReference type="PANTHER" id="PTHR43767">
    <property type="entry name" value="LONG-CHAIN-FATTY-ACID--COA LIGASE"/>
    <property type="match status" value="1"/>
</dbReference>
<keyword evidence="4" id="KW-1185">Reference proteome</keyword>
<protein>
    <submittedName>
        <fullName evidence="3">Acyl-CoA synthetase (AMP-forming)/AMP-acid ligase II</fullName>
    </submittedName>
</protein>
<dbReference type="InterPro" id="IPR042099">
    <property type="entry name" value="ANL_N_sf"/>
</dbReference>
<dbReference type="InterPro" id="IPR000873">
    <property type="entry name" value="AMP-dep_synth/lig_dom"/>
</dbReference>
<sequence length="578" mass="62574">MPETSSRITAWQAAAEELAALRTLWPEEVPHNPAELAAGTGLAETIQHWARTRPDAVAVSYYGWQSTWSEVERRVGALAGWLSGHGVGVGDRVGVYMGNSPQYFESFAAIAWLGAVYVPINPMYKAEELRYQLEDSGAVHLIAATQLREIVDSVLPELGHEVSVTWTDPAAVFLEAGAPAPTPGLPISVPSAETAGDWAAVLETSPVPPVPSDPDRLAALNYTGGTTGRPKGCEHTLGHMAYTAAASAAGMGKTSTSSTRDVTLGFLPMFWIAGQNLGLLLPFYSGGEVAIMNRWNPRVALRAIHDRGVTRLAAPAEGYDEMLQLLATEEFADVDISSLEQSQALSLSRKLDIDLRERWHAQTGLTLREASYGMTETHTSDTFTLGLQDEDRDLRAEPVYCGYPVPGTNIVVVDADLNPVPVGHEGEILVNSPSVLTGYWRNPTATEETLIGGWLRTGDTGRFDEVGALTYLARTKEMIKVNGMSAFPSEIEALLRMHPDVDTVAVAPREDQAKGQVPVAFVIPTPGSQPDADELTAWAKENMAVFKVPEFVFVDQMPMTATGKIRKNELIEQVNQLT</sequence>
<dbReference type="RefSeq" id="WP_310175529.1">
    <property type="nucleotide sequence ID" value="NZ_BAABHE010000002.1"/>
</dbReference>
<accession>A0ABU2B453</accession>
<evidence type="ECO:0000259" key="2">
    <source>
        <dbReference type="Pfam" id="PF13193"/>
    </source>
</evidence>
<feature type="domain" description="AMP-binding enzyme C-terminal" evidence="2">
    <location>
        <begin position="490"/>
        <end position="564"/>
    </location>
</feature>
<dbReference type="InterPro" id="IPR045851">
    <property type="entry name" value="AMP-bd_C_sf"/>
</dbReference>
<dbReference type="PROSITE" id="PS00455">
    <property type="entry name" value="AMP_BINDING"/>
    <property type="match status" value="1"/>
</dbReference>
<name>A0ABU2B453_9MICC</name>
<evidence type="ECO:0000313" key="3">
    <source>
        <dbReference type="EMBL" id="MDR7348385.1"/>
    </source>
</evidence>
<dbReference type="Pfam" id="PF00501">
    <property type="entry name" value="AMP-binding"/>
    <property type="match status" value="1"/>
</dbReference>
<organism evidence="3 4">
    <name type="scientific">Enteractinococcus fodinae</name>
    <dbReference type="NCBI Taxonomy" id="684663"/>
    <lineage>
        <taxon>Bacteria</taxon>
        <taxon>Bacillati</taxon>
        <taxon>Actinomycetota</taxon>
        <taxon>Actinomycetes</taxon>
        <taxon>Micrococcales</taxon>
        <taxon>Micrococcaceae</taxon>
    </lineage>
</organism>
<evidence type="ECO:0000259" key="1">
    <source>
        <dbReference type="Pfam" id="PF00501"/>
    </source>
</evidence>
<dbReference type="InterPro" id="IPR050237">
    <property type="entry name" value="ATP-dep_AMP-bd_enzyme"/>
</dbReference>
<dbReference type="InterPro" id="IPR020845">
    <property type="entry name" value="AMP-binding_CS"/>
</dbReference>
<dbReference type="InterPro" id="IPR025110">
    <property type="entry name" value="AMP-bd_C"/>
</dbReference>